<gene>
    <name evidence="2" type="ORF">OL497_30430</name>
</gene>
<evidence type="ECO:0000259" key="1">
    <source>
        <dbReference type="PROSITE" id="PS50075"/>
    </source>
</evidence>
<reference evidence="2 3" key="1">
    <citation type="submission" date="2022-10" db="EMBL/GenBank/DDBJ databases">
        <title>Chitinophaga nivalis PC15 sp. nov., isolated from Pyeongchang county, South Korea.</title>
        <authorList>
            <person name="Trinh H.N."/>
        </authorList>
    </citation>
    <scope>NUCLEOTIDE SEQUENCE [LARGE SCALE GENOMIC DNA]</scope>
    <source>
        <strain evidence="2 3">PC14</strain>
    </source>
</reference>
<organism evidence="2 3">
    <name type="scientific">Chitinophaga nivalis</name>
    <dbReference type="NCBI Taxonomy" id="2991709"/>
    <lineage>
        <taxon>Bacteria</taxon>
        <taxon>Pseudomonadati</taxon>
        <taxon>Bacteroidota</taxon>
        <taxon>Chitinophagia</taxon>
        <taxon>Chitinophagales</taxon>
        <taxon>Chitinophagaceae</taxon>
        <taxon>Chitinophaga</taxon>
    </lineage>
</organism>
<proteinExistence type="predicted"/>
<dbReference type="Proteomes" id="UP001207742">
    <property type="component" value="Unassembled WGS sequence"/>
</dbReference>
<dbReference type="InterPro" id="IPR036736">
    <property type="entry name" value="ACP-like_sf"/>
</dbReference>
<protein>
    <submittedName>
        <fullName evidence="2">Acyl carrier protein</fullName>
    </submittedName>
</protein>
<dbReference type="Gene3D" id="1.10.1200.10">
    <property type="entry name" value="ACP-like"/>
    <property type="match status" value="1"/>
</dbReference>
<accession>A0ABT3IW79</accession>
<evidence type="ECO:0000313" key="2">
    <source>
        <dbReference type="EMBL" id="MCW3488251.1"/>
    </source>
</evidence>
<evidence type="ECO:0000313" key="3">
    <source>
        <dbReference type="Proteomes" id="UP001207742"/>
    </source>
</evidence>
<sequence>MTAIAERLQRLISDHNLGNGNPINEDALLYEDLGLDPLDCIDLIMMMETTLERNIALDGVDDLKTFNALVRFITAQ</sequence>
<dbReference type="PROSITE" id="PS50075">
    <property type="entry name" value="CARRIER"/>
    <property type="match status" value="1"/>
</dbReference>
<dbReference type="SUPFAM" id="SSF47336">
    <property type="entry name" value="ACP-like"/>
    <property type="match status" value="1"/>
</dbReference>
<feature type="domain" description="Carrier" evidence="1">
    <location>
        <begin position="1"/>
        <end position="76"/>
    </location>
</feature>
<dbReference type="Pfam" id="PF00550">
    <property type="entry name" value="PP-binding"/>
    <property type="match status" value="1"/>
</dbReference>
<keyword evidence="3" id="KW-1185">Reference proteome</keyword>
<name>A0ABT3IW79_9BACT</name>
<dbReference type="InterPro" id="IPR009081">
    <property type="entry name" value="PP-bd_ACP"/>
</dbReference>
<comment type="caution">
    <text evidence="2">The sequence shown here is derived from an EMBL/GenBank/DDBJ whole genome shotgun (WGS) entry which is preliminary data.</text>
</comment>
<dbReference type="EMBL" id="JAPDNS010000002">
    <property type="protein sequence ID" value="MCW3488251.1"/>
    <property type="molecule type" value="Genomic_DNA"/>
</dbReference>
<dbReference type="RefSeq" id="WP_264735055.1">
    <property type="nucleotide sequence ID" value="NZ_JAPDNR010000001.1"/>
</dbReference>